<reference evidence="2 3" key="1">
    <citation type="submission" date="2018-11" db="EMBL/GenBank/DDBJ databases">
        <title>Novel bacteria species description.</title>
        <authorList>
            <person name="Han J.-H."/>
        </authorList>
    </citation>
    <scope>NUCLEOTIDE SEQUENCE [LARGE SCALE GENOMIC DNA]</scope>
    <source>
        <strain evidence="2 3">KCTC23259</strain>
    </source>
</reference>
<evidence type="ECO:0000259" key="1">
    <source>
        <dbReference type="Pfam" id="PF19569"/>
    </source>
</evidence>
<dbReference type="SUPFAM" id="SSF55961">
    <property type="entry name" value="Bet v1-like"/>
    <property type="match status" value="1"/>
</dbReference>
<keyword evidence="3" id="KW-1185">Reference proteome</keyword>
<dbReference type="Pfam" id="PF19569">
    <property type="entry name" value="START_2"/>
    <property type="match status" value="1"/>
</dbReference>
<dbReference type="InterPro" id="IPR023393">
    <property type="entry name" value="START-like_dom_sf"/>
</dbReference>
<gene>
    <name evidence="2" type="ORF">EGI31_13310</name>
</gene>
<organism evidence="2 3">
    <name type="scientific">Lacihabitans soyangensis</name>
    <dbReference type="NCBI Taxonomy" id="869394"/>
    <lineage>
        <taxon>Bacteria</taxon>
        <taxon>Pseudomonadati</taxon>
        <taxon>Bacteroidota</taxon>
        <taxon>Cytophagia</taxon>
        <taxon>Cytophagales</taxon>
        <taxon>Leadbetterellaceae</taxon>
        <taxon>Lacihabitans</taxon>
    </lineage>
</organism>
<evidence type="ECO:0000313" key="3">
    <source>
        <dbReference type="Proteomes" id="UP001204144"/>
    </source>
</evidence>
<protein>
    <submittedName>
        <fullName evidence="2">ATPase</fullName>
    </submittedName>
</protein>
<accession>A0AAE3H3N4</accession>
<dbReference type="InterPro" id="IPR045736">
    <property type="entry name" value="START_2"/>
</dbReference>
<sequence>MSKFKFTQEFPFKTSPKVLYNYISTAGGLQQWFADKVTMDSNHLFHFTWDTEVHVAELTSTRLNKSTRFDFVGPDTGNYLEFKLVTSEIDNSIFLKVTDCSDNDDPNDLETVWKGLIAELKEIVGG</sequence>
<dbReference type="AlphaFoldDB" id="A0AAE3H3N4"/>
<dbReference type="Gene3D" id="3.30.530.20">
    <property type="match status" value="1"/>
</dbReference>
<comment type="caution">
    <text evidence="2">The sequence shown here is derived from an EMBL/GenBank/DDBJ whole genome shotgun (WGS) entry which is preliminary data.</text>
</comment>
<dbReference type="RefSeq" id="WP_255037692.1">
    <property type="nucleotide sequence ID" value="NZ_RJUF01000047.1"/>
</dbReference>
<evidence type="ECO:0000313" key="2">
    <source>
        <dbReference type="EMBL" id="MCP9763932.1"/>
    </source>
</evidence>
<name>A0AAE3H3N4_9BACT</name>
<dbReference type="Proteomes" id="UP001204144">
    <property type="component" value="Unassembled WGS sequence"/>
</dbReference>
<dbReference type="EMBL" id="RJUF01000047">
    <property type="protein sequence ID" value="MCP9763932.1"/>
    <property type="molecule type" value="Genomic_DNA"/>
</dbReference>
<proteinExistence type="predicted"/>
<feature type="domain" description="START-like" evidence="1">
    <location>
        <begin position="2"/>
        <end position="125"/>
    </location>
</feature>